<accession>A0A371P772</accession>
<dbReference type="EMBL" id="QUBQ01000005">
    <property type="protein sequence ID" value="REK71378.1"/>
    <property type="molecule type" value="Genomic_DNA"/>
</dbReference>
<dbReference type="PANTHER" id="PTHR42685:SF22">
    <property type="entry name" value="CONDITIONED MEDIUM FACTOR RECEPTOR 1"/>
    <property type="match status" value="1"/>
</dbReference>
<dbReference type="SUPFAM" id="SSF51905">
    <property type="entry name" value="FAD/NAD(P)-binding domain"/>
    <property type="match status" value="1"/>
</dbReference>
<dbReference type="RefSeq" id="WP_116048558.1">
    <property type="nucleotide sequence ID" value="NZ_QUBQ01000005.1"/>
</dbReference>
<comment type="caution">
    <text evidence="3">The sequence shown here is derived from an EMBL/GenBank/DDBJ whole genome shotgun (WGS) entry which is preliminary data.</text>
</comment>
<proteinExistence type="predicted"/>
<dbReference type="Pfam" id="PF01494">
    <property type="entry name" value="FAD_binding_3"/>
    <property type="match status" value="1"/>
</dbReference>
<evidence type="ECO:0000256" key="1">
    <source>
        <dbReference type="SAM" id="MobiDB-lite"/>
    </source>
</evidence>
<evidence type="ECO:0000313" key="3">
    <source>
        <dbReference type="EMBL" id="REK71378.1"/>
    </source>
</evidence>
<dbReference type="GO" id="GO:0071949">
    <property type="term" value="F:FAD binding"/>
    <property type="evidence" value="ECO:0007669"/>
    <property type="project" value="InterPro"/>
</dbReference>
<feature type="compositionally biased region" description="Basic and acidic residues" evidence="1">
    <location>
        <begin position="167"/>
        <end position="194"/>
    </location>
</feature>
<dbReference type="Gene3D" id="3.50.50.60">
    <property type="entry name" value="FAD/NAD(P)-binding domain"/>
    <property type="match status" value="1"/>
</dbReference>
<feature type="region of interest" description="Disordered" evidence="1">
    <location>
        <begin position="162"/>
        <end position="206"/>
    </location>
</feature>
<dbReference type="PRINTS" id="PR00420">
    <property type="entry name" value="RNGMNOXGNASE"/>
</dbReference>
<reference evidence="3 4" key="1">
    <citation type="submission" date="2018-08" db="EMBL/GenBank/DDBJ databases">
        <title>Paenibacillus sp. M4BSY-1, whole genome shotgun sequence.</title>
        <authorList>
            <person name="Tuo L."/>
        </authorList>
    </citation>
    <scope>NUCLEOTIDE SEQUENCE [LARGE SCALE GENOMIC DNA]</scope>
    <source>
        <strain evidence="3 4">M4BSY-1</strain>
    </source>
</reference>
<evidence type="ECO:0000313" key="4">
    <source>
        <dbReference type="Proteomes" id="UP000261905"/>
    </source>
</evidence>
<evidence type="ECO:0000259" key="2">
    <source>
        <dbReference type="Pfam" id="PF01494"/>
    </source>
</evidence>
<dbReference type="PANTHER" id="PTHR42685">
    <property type="entry name" value="GERANYLGERANYL DIPHOSPHATE REDUCTASE"/>
    <property type="match status" value="1"/>
</dbReference>
<dbReference type="InterPro" id="IPR050407">
    <property type="entry name" value="Geranylgeranyl_reductase"/>
</dbReference>
<dbReference type="AlphaFoldDB" id="A0A371P772"/>
<feature type="domain" description="FAD-binding" evidence="2">
    <location>
        <begin position="5"/>
        <end position="160"/>
    </location>
</feature>
<sequence>MTMIYDVVVLGGGIAGSVAAKSLAEQGWRTVVLDRQRFPRHKVCGEFLSPESLATLSRLGLLEAVQSLSPSVISSTSLYLESGGVIRLPLPGTALGISRYRLDASFHQAAAAAGASIREGATVISVNMEDRDYTITLRSEGHTEVLRARAVIAAWGGAGLAAGGVKGRKEPDDRQQPDDRHWSHSQRHEGDVKAARQGRLRSSSRTPDYVGVKMHYEMKDFAPDCVQENSAVELYFFRGGYAGVNQVEDGKVNVAALLDRDDIPSKHRSVAGMMEEAACRHPKLHERMAALHAMPATASAVSPVRISMQPVAWNGIPLIGDAICRIPPLCGDGMSMALRSAELCSLYASRYLRGELSLGDWECEYREAIMREFSKPLRWGRLTESLLSSVILSRALPALARLAPKAARGMIQATRLRI</sequence>
<dbReference type="InterPro" id="IPR002938">
    <property type="entry name" value="FAD-bd"/>
</dbReference>
<protein>
    <submittedName>
        <fullName evidence="3">NAD(P)/FAD-dependent oxidoreductase</fullName>
    </submittedName>
</protein>
<organism evidence="3 4">
    <name type="scientific">Paenibacillus paeoniae</name>
    <dbReference type="NCBI Taxonomy" id="2292705"/>
    <lineage>
        <taxon>Bacteria</taxon>
        <taxon>Bacillati</taxon>
        <taxon>Bacillota</taxon>
        <taxon>Bacilli</taxon>
        <taxon>Bacillales</taxon>
        <taxon>Paenibacillaceae</taxon>
        <taxon>Paenibacillus</taxon>
    </lineage>
</organism>
<dbReference type="Proteomes" id="UP000261905">
    <property type="component" value="Unassembled WGS sequence"/>
</dbReference>
<gene>
    <name evidence="3" type="ORF">DX130_20445</name>
</gene>
<keyword evidence="4" id="KW-1185">Reference proteome</keyword>
<dbReference type="OrthoDB" id="9806565at2"/>
<name>A0A371P772_9BACL</name>
<dbReference type="InterPro" id="IPR036188">
    <property type="entry name" value="FAD/NAD-bd_sf"/>
</dbReference>